<reference evidence="1 2" key="1">
    <citation type="journal article" date="2022" name="Allergy">
        <title>Genome assembly and annotation of Periplaneta americana reveal a comprehensive cockroach allergen profile.</title>
        <authorList>
            <person name="Wang L."/>
            <person name="Xiong Q."/>
            <person name="Saelim N."/>
            <person name="Wang L."/>
            <person name="Nong W."/>
            <person name="Wan A.T."/>
            <person name="Shi M."/>
            <person name="Liu X."/>
            <person name="Cao Q."/>
            <person name="Hui J.H.L."/>
            <person name="Sookrung N."/>
            <person name="Leung T.F."/>
            <person name="Tungtrongchitr A."/>
            <person name="Tsui S.K.W."/>
        </authorList>
    </citation>
    <scope>NUCLEOTIDE SEQUENCE [LARGE SCALE GENOMIC DNA]</scope>
    <source>
        <strain evidence="1">PWHHKU_190912</strain>
    </source>
</reference>
<organism evidence="1 2">
    <name type="scientific">Periplaneta americana</name>
    <name type="common">American cockroach</name>
    <name type="synonym">Blatta americana</name>
    <dbReference type="NCBI Taxonomy" id="6978"/>
    <lineage>
        <taxon>Eukaryota</taxon>
        <taxon>Metazoa</taxon>
        <taxon>Ecdysozoa</taxon>
        <taxon>Arthropoda</taxon>
        <taxon>Hexapoda</taxon>
        <taxon>Insecta</taxon>
        <taxon>Pterygota</taxon>
        <taxon>Neoptera</taxon>
        <taxon>Polyneoptera</taxon>
        <taxon>Dictyoptera</taxon>
        <taxon>Blattodea</taxon>
        <taxon>Blattoidea</taxon>
        <taxon>Blattidae</taxon>
        <taxon>Blattinae</taxon>
        <taxon>Periplaneta</taxon>
    </lineage>
</organism>
<evidence type="ECO:0000313" key="2">
    <source>
        <dbReference type="Proteomes" id="UP001148838"/>
    </source>
</evidence>
<dbReference type="Proteomes" id="UP001148838">
    <property type="component" value="Unassembled WGS sequence"/>
</dbReference>
<accession>A0ABQ8TW74</accession>
<dbReference type="EMBL" id="JAJSOF020000001">
    <property type="protein sequence ID" value="KAJ4450943.1"/>
    <property type="molecule type" value="Genomic_DNA"/>
</dbReference>
<sequence>MASVVRVSSRLGASLYWGPAAVTVSRGNTPRTYYTYSPEPAQPLNRDPKWVSAKEAVQCIQSVGGRQEDAENRDEWRYIVNEAKNLLGFEMP</sequence>
<name>A0ABQ8TW74_PERAM</name>
<protein>
    <submittedName>
        <fullName evidence="1">Uncharacterized protein</fullName>
    </submittedName>
</protein>
<keyword evidence="2" id="KW-1185">Reference proteome</keyword>
<evidence type="ECO:0000313" key="1">
    <source>
        <dbReference type="EMBL" id="KAJ4450943.1"/>
    </source>
</evidence>
<gene>
    <name evidence="1" type="ORF">ANN_02378</name>
</gene>
<proteinExistence type="predicted"/>
<comment type="caution">
    <text evidence="1">The sequence shown here is derived from an EMBL/GenBank/DDBJ whole genome shotgun (WGS) entry which is preliminary data.</text>
</comment>